<reference evidence="1 2" key="1">
    <citation type="submission" date="2012-01" db="EMBL/GenBank/DDBJ databases">
        <title>The Genome Sequence of Helcococcus kunzii ATCC 51366.</title>
        <authorList>
            <consortium name="The Broad Institute Genome Sequencing Platform"/>
            <person name="Earl A."/>
            <person name="Ward D."/>
            <person name="Feldgarden M."/>
            <person name="Gevers D."/>
            <person name="Huys G."/>
            <person name="Young S.K."/>
            <person name="Zeng Q."/>
            <person name="Gargeya S."/>
            <person name="Fitzgerald M."/>
            <person name="Haas B."/>
            <person name="Abouelleil A."/>
            <person name="Alvarado L."/>
            <person name="Arachchi H.M."/>
            <person name="Berlin A."/>
            <person name="Chapman S.B."/>
            <person name="Gearin G."/>
            <person name="Goldberg J."/>
            <person name="Griggs A."/>
            <person name="Gujja S."/>
            <person name="Hansen M."/>
            <person name="Heiman D."/>
            <person name="Howarth C."/>
            <person name="Larimer J."/>
            <person name="Lui A."/>
            <person name="MacDonald P.J.P."/>
            <person name="McCowen C."/>
            <person name="Montmayeur A."/>
            <person name="Murphy C."/>
            <person name="Neiman D."/>
            <person name="Pearson M."/>
            <person name="Priest M."/>
            <person name="Roberts A."/>
            <person name="Saif S."/>
            <person name="Shea T."/>
            <person name="Sisk P."/>
            <person name="Stolte C."/>
            <person name="Sykes S."/>
            <person name="Wortman J."/>
            <person name="Nusbaum C."/>
            <person name="Birren B."/>
        </authorList>
    </citation>
    <scope>NUCLEOTIDE SEQUENCE [LARGE SCALE GENOMIC DNA]</scope>
    <source>
        <strain evidence="1 2">ATCC 51366</strain>
    </source>
</reference>
<dbReference type="AlphaFoldDB" id="H3NM58"/>
<protein>
    <submittedName>
        <fullName evidence="1">Uncharacterized protein</fullName>
    </submittedName>
</protein>
<name>H3NM58_9FIRM</name>
<sequence>MKNIEILMQDNFYANNLNTLLNTMFEDINSRLISNLEERSKKSLLIVDEEIQNNISIFLYLNEERKYKNIDYIYKLIVDKYKDIELETTKQEIITFVNLSQMNSINEEATEFAKYYSKKHNTLLINFNSFGKYKPVENEISLDSLLFIIDNKKDISVNKLENLSYISSSNMPFETEKLEYIKYILDILKYQHYKKILIDLSFNISSRNIEILKNSDLIIFYNNDSSERKFIESSKSFIKNQLNHKYKEVNITKTQEEYILEINNLYFNLKNIDEVVKIYDQYK</sequence>
<proteinExistence type="predicted"/>
<dbReference type="InterPro" id="IPR027417">
    <property type="entry name" value="P-loop_NTPase"/>
</dbReference>
<evidence type="ECO:0000313" key="2">
    <source>
        <dbReference type="Proteomes" id="UP000004191"/>
    </source>
</evidence>
<dbReference type="RefSeq" id="WP_005397502.1">
    <property type="nucleotide sequence ID" value="NZ_JH601088.1"/>
</dbReference>
<dbReference type="Proteomes" id="UP000004191">
    <property type="component" value="Unassembled WGS sequence"/>
</dbReference>
<keyword evidence="2" id="KW-1185">Reference proteome</keyword>
<dbReference type="EMBL" id="AGEI01000012">
    <property type="protein sequence ID" value="EHR35467.1"/>
    <property type="molecule type" value="Genomic_DNA"/>
</dbReference>
<evidence type="ECO:0000313" key="1">
    <source>
        <dbReference type="EMBL" id="EHR35467.1"/>
    </source>
</evidence>
<dbReference type="STRING" id="883114.HMPREF9709_00419"/>
<accession>H3NM58</accession>
<gene>
    <name evidence="1" type="ORF">HMPREF9709_00419</name>
</gene>
<organism evidence="1 2">
    <name type="scientific">Helcococcus kunzii ATCC 51366</name>
    <dbReference type="NCBI Taxonomy" id="883114"/>
    <lineage>
        <taxon>Bacteria</taxon>
        <taxon>Bacillati</taxon>
        <taxon>Bacillota</taxon>
        <taxon>Tissierellia</taxon>
        <taxon>Tissierellales</taxon>
        <taxon>Peptoniphilaceae</taxon>
        <taxon>Helcococcus</taxon>
    </lineage>
</organism>
<dbReference type="OrthoDB" id="9816564at2"/>
<dbReference type="GeneID" id="96998426"/>
<comment type="caution">
    <text evidence="1">The sequence shown here is derived from an EMBL/GenBank/DDBJ whole genome shotgun (WGS) entry which is preliminary data.</text>
</comment>
<dbReference type="HOGENOM" id="CLU_982693_0_0_9"/>
<dbReference type="Gene3D" id="3.40.50.300">
    <property type="entry name" value="P-loop containing nucleotide triphosphate hydrolases"/>
    <property type="match status" value="1"/>
</dbReference>